<dbReference type="InterPro" id="IPR036779">
    <property type="entry name" value="LysM_dom_sf"/>
</dbReference>
<reference evidence="2 3" key="1">
    <citation type="submission" date="2023-07" db="EMBL/GenBank/DDBJ databases">
        <title>Genomic Encyclopedia of Type Strains, Phase IV (KMG-IV): sequencing the most valuable type-strain genomes for metagenomic binning, comparative biology and taxonomic classification.</title>
        <authorList>
            <person name="Goeker M."/>
        </authorList>
    </citation>
    <scope>NUCLEOTIDE SEQUENCE [LARGE SCALE GENOMIC DNA]</scope>
    <source>
        <strain evidence="2 3">DSM 17723</strain>
    </source>
</reference>
<dbReference type="SUPFAM" id="SSF54106">
    <property type="entry name" value="LysM domain"/>
    <property type="match status" value="2"/>
</dbReference>
<dbReference type="CDD" id="cd00118">
    <property type="entry name" value="LysM"/>
    <property type="match status" value="2"/>
</dbReference>
<dbReference type="PANTHER" id="PTHR21666:SF270">
    <property type="entry name" value="MUREIN HYDROLASE ACTIVATOR ENVC"/>
    <property type="match status" value="1"/>
</dbReference>
<dbReference type="SMART" id="SM00257">
    <property type="entry name" value="LysM"/>
    <property type="match status" value="2"/>
</dbReference>
<dbReference type="Gene3D" id="3.10.350.10">
    <property type="entry name" value="LysM domain"/>
    <property type="match status" value="2"/>
</dbReference>
<dbReference type="InterPro" id="IPR050570">
    <property type="entry name" value="Cell_wall_metabolism_enzyme"/>
</dbReference>
<feature type="domain" description="LysM" evidence="1">
    <location>
        <begin position="216"/>
        <end position="259"/>
    </location>
</feature>
<dbReference type="SUPFAM" id="SSF51261">
    <property type="entry name" value="Duplicated hybrid motif"/>
    <property type="match status" value="1"/>
</dbReference>
<keyword evidence="3" id="KW-1185">Reference proteome</keyword>
<dbReference type="InterPro" id="IPR018392">
    <property type="entry name" value="LysM"/>
</dbReference>
<dbReference type="Gene3D" id="2.70.70.10">
    <property type="entry name" value="Glucose Permease (Domain IIA)"/>
    <property type="match status" value="1"/>
</dbReference>
<proteinExistence type="predicted"/>
<comment type="caution">
    <text evidence="2">The sequence shown here is derived from an EMBL/GenBank/DDBJ whole genome shotgun (WGS) entry which is preliminary data.</text>
</comment>
<dbReference type="Proteomes" id="UP001232245">
    <property type="component" value="Unassembled WGS sequence"/>
</dbReference>
<dbReference type="PROSITE" id="PS51782">
    <property type="entry name" value="LYSM"/>
    <property type="match status" value="2"/>
</dbReference>
<dbReference type="PANTHER" id="PTHR21666">
    <property type="entry name" value="PEPTIDASE-RELATED"/>
    <property type="match status" value="1"/>
</dbReference>
<evidence type="ECO:0000259" key="1">
    <source>
        <dbReference type="PROSITE" id="PS51782"/>
    </source>
</evidence>
<sequence>MKSIKHMVLLIVAIVFVTAVGNQKIAFAKSYIDELEQHWIQPVHGGKITDTFGTRNGNHKGVDIAAPEGTEIISVSDGVVSKSYYSDSYGHVVFVQHPEGYETVYAHLSKRLVKEGETINKGQLLGIIGNTGVSRGTHLHFELHKGEWTAEKNNALDPLFVFELPSNSVSANKNIENPTSEEQDVKHKAMKTEMNNSIVGRSSIKQEKKDTESNKQVVTIKKGDTLWEFSQKYKVSVQAIQEWNQLQSDLIYEGDKLVVYVNKMETYVVQKGDTLQSIANEYKTDANSIKKNNQLINETIYPNQVLVINPNT</sequence>
<protein>
    <submittedName>
        <fullName evidence="2">Murein DD-endopeptidase MepM/ murein hydrolase activator NlpD</fullName>
    </submittedName>
</protein>
<dbReference type="RefSeq" id="WP_307190608.1">
    <property type="nucleotide sequence ID" value="NZ_JAUSTZ010000002.1"/>
</dbReference>
<dbReference type="GO" id="GO:0016787">
    <property type="term" value="F:hydrolase activity"/>
    <property type="evidence" value="ECO:0007669"/>
    <property type="project" value="UniProtKB-KW"/>
</dbReference>
<dbReference type="EMBL" id="JAUSTZ010000002">
    <property type="protein sequence ID" value="MDQ0225062.1"/>
    <property type="molecule type" value="Genomic_DNA"/>
</dbReference>
<dbReference type="CDD" id="cd12797">
    <property type="entry name" value="M23_peptidase"/>
    <property type="match status" value="1"/>
</dbReference>
<dbReference type="InterPro" id="IPR016047">
    <property type="entry name" value="M23ase_b-sheet_dom"/>
</dbReference>
<evidence type="ECO:0000313" key="3">
    <source>
        <dbReference type="Proteomes" id="UP001232245"/>
    </source>
</evidence>
<feature type="domain" description="LysM" evidence="1">
    <location>
        <begin position="265"/>
        <end position="308"/>
    </location>
</feature>
<keyword evidence="2" id="KW-0378">Hydrolase</keyword>
<dbReference type="InterPro" id="IPR011055">
    <property type="entry name" value="Dup_hybrid_motif"/>
</dbReference>
<gene>
    <name evidence="2" type="ORF">J2S02_001391</name>
</gene>
<dbReference type="Pfam" id="PF01476">
    <property type="entry name" value="LysM"/>
    <property type="match status" value="2"/>
</dbReference>
<dbReference type="Pfam" id="PF01551">
    <property type="entry name" value="Peptidase_M23"/>
    <property type="match status" value="1"/>
</dbReference>
<name>A0ABT9YYQ7_9BACI</name>
<organism evidence="2 3">
    <name type="scientific">Metabacillus niabensis</name>
    <dbReference type="NCBI Taxonomy" id="324854"/>
    <lineage>
        <taxon>Bacteria</taxon>
        <taxon>Bacillati</taxon>
        <taxon>Bacillota</taxon>
        <taxon>Bacilli</taxon>
        <taxon>Bacillales</taxon>
        <taxon>Bacillaceae</taxon>
        <taxon>Metabacillus</taxon>
    </lineage>
</organism>
<evidence type="ECO:0000313" key="2">
    <source>
        <dbReference type="EMBL" id="MDQ0225062.1"/>
    </source>
</evidence>
<accession>A0ABT9YYQ7</accession>